<feature type="transmembrane region" description="Helical" evidence="7">
    <location>
        <begin position="6"/>
        <end position="26"/>
    </location>
</feature>
<feature type="transmembrane region" description="Helical" evidence="7">
    <location>
        <begin position="82"/>
        <end position="99"/>
    </location>
</feature>
<gene>
    <name evidence="8" type="ORF">UFOPK3342_01341</name>
</gene>
<evidence type="ECO:0000256" key="1">
    <source>
        <dbReference type="ARBA" id="ARBA00004651"/>
    </source>
</evidence>
<sequence length="346" mass="37042">MSYSLFQYLSLGFVALIIVGLVTPLIRKFAIRINAMDTPSSQHKTHVEPVPYLGGLAIIIGIVATTYAAIIATTLTRENITLATYVLAPAIAIAAMGLVDDLKGLAPWPRLITQTFTAAIIAVLLVSTDTLGIAFGNRLVDVAVTVLWIVGICNSINFFDNLDGGATGTVAVIASFIFFIAFDRGQVLIGALSIVMAGSTLGFLIWNKSPAKIYMGDAGALFLGILVSVLTIRVSPGIKPNFLSLAIPVLLIAVPILDTCVAVTSRLNNNISPFTGGRDHLSHRLIRKGLNRKRAAITLWCLSGFFGAMACSIYRWPDSLGFFLLSAAALIWGALFIFFIKIPRAD</sequence>
<feature type="transmembrane region" description="Helical" evidence="7">
    <location>
        <begin position="218"/>
        <end position="236"/>
    </location>
</feature>
<dbReference type="GO" id="GO:0016780">
    <property type="term" value="F:phosphotransferase activity, for other substituted phosphate groups"/>
    <property type="evidence" value="ECO:0007669"/>
    <property type="project" value="InterPro"/>
</dbReference>
<feature type="transmembrane region" description="Helical" evidence="7">
    <location>
        <begin position="166"/>
        <end position="182"/>
    </location>
</feature>
<feature type="transmembrane region" description="Helical" evidence="7">
    <location>
        <begin position="295"/>
        <end position="316"/>
    </location>
</feature>
<keyword evidence="4 7" id="KW-0812">Transmembrane</keyword>
<organism evidence="8">
    <name type="scientific">freshwater metagenome</name>
    <dbReference type="NCBI Taxonomy" id="449393"/>
    <lineage>
        <taxon>unclassified sequences</taxon>
        <taxon>metagenomes</taxon>
        <taxon>ecological metagenomes</taxon>
    </lineage>
</organism>
<dbReference type="GO" id="GO:0044038">
    <property type="term" value="P:cell wall macromolecule biosynthetic process"/>
    <property type="evidence" value="ECO:0007669"/>
    <property type="project" value="TreeGrafter"/>
</dbReference>
<feature type="transmembrane region" description="Helical" evidence="7">
    <location>
        <begin position="50"/>
        <end position="70"/>
    </location>
</feature>
<keyword evidence="3" id="KW-0808">Transferase</keyword>
<dbReference type="PANTHER" id="PTHR22926">
    <property type="entry name" value="PHOSPHO-N-ACETYLMURAMOYL-PENTAPEPTIDE-TRANSFERASE"/>
    <property type="match status" value="1"/>
</dbReference>
<evidence type="ECO:0000256" key="6">
    <source>
        <dbReference type="ARBA" id="ARBA00023136"/>
    </source>
</evidence>
<dbReference type="InterPro" id="IPR000715">
    <property type="entry name" value="Glycosyl_transferase_4"/>
</dbReference>
<evidence type="ECO:0000256" key="4">
    <source>
        <dbReference type="ARBA" id="ARBA00022692"/>
    </source>
</evidence>
<reference evidence="8" key="1">
    <citation type="submission" date="2020-05" db="EMBL/GenBank/DDBJ databases">
        <authorList>
            <person name="Chiriac C."/>
            <person name="Salcher M."/>
            <person name="Ghai R."/>
            <person name="Kavagutti S V."/>
        </authorList>
    </citation>
    <scope>NUCLEOTIDE SEQUENCE</scope>
</reference>
<dbReference type="Pfam" id="PF00953">
    <property type="entry name" value="Glycos_transf_4"/>
    <property type="match status" value="1"/>
</dbReference>
<dbReference type="EMBL" id="CAFBLH010000057">
    <property type="protein sequence ID" value="CAB4877542.1"/>
    <property type="molecule type" value="Genomic_DNA"/>
</dbReference>
<keyword evidence="6 7" id="KW-0472">Membrane</keyword>
<evidence type="ECO:0000256" key="5">
    <source>
        <dbReference type="ARBA" id="ARBA00022989"/>
    </source>
</evidence>
<keyword evidence="2" id="KW-1003">Cell membrane</keyword>
<dbReference type="CDD" id="cd06853">
    <property type="entry name" value="GT_WecA_like"/>
    <property type="match status" value="1"/>
</dbReference>
<dbReference type="AlphaFoldDB" id="A0A6J7E360"/>
<feature type="transmembrane region" description="Helical" evidence="7">
    <location>
        <begin position="111"/>
        <end position="136"/>
    </location>
</feature>
<dbReference type="GO" id="GO:0009103">
    <property type="term" value="P:lipopolysaccharide biosynthetic process"/>
    <property type="evidence" value="ECO:0007669"/>
    <property type="project" value="TreeGrafter"/>
</dbReference>
<proteinExistence type="predicted"/>
<dbReference type="GO" id="GO:0005886">
    <property type="term" value="C:plasma membrane"/>
    <property type="evidence" value="ECO:0007669"/>
    <property type="project" value="UniProtKB-SubCell"/>
</dbReference>
<protein>
    <submittedName>
        <fullName evidence="8">Unannotated protein</fullName>
    </submittedName>
</protein>
<evidence type="ECO:0000256" key="3">
    <source>
        <dbReference type="ARBA" id="ARBA00022679"/>
    </source>
</evidence>
<dbReference type="PANTHER" id="PTHR22926:SF3">
    <property type="entry name" value="UNDECAPRENYL-PHOSPHATE ALPHA-N-ACETYLGLUCOSAMINYL 1-PHOSPHATE TRANSFERASE"/>
    <property type="match status" value="1"/>
</dbReference>
<accession>A0A6J7E360</accession>
<feature type="transmembrane region" description="Helical" evidence="7">
    <location>
        <begin position="142"/>
        <end position="159"/>
    </location>
</feature>
<name>A0A6J7E360_9ZZZZ</name>
<evidence type="ECO:0000313" key="8">
    <source>
        <dbReference type="EMBL" id="CAB4877542.1"/>
    </source>
</evidence>
<feature type="transmembrane region" description="Helical" evidence="7">
    <location>
        <begin position="242"/>
        <end position="263"/>
    </location>
</feature>
<feature type="transmembrane region" description="Helical" evidence="7">
    <location>
        <begin position="188"/>
        <end position="206"/>
    </location>
</feature>
<comment type="subcellular location">
    <subcellularLocation>
        <location evidence="1">Cell membrane</location>
        <topology evidence="1">Multi-pass membrane protein</topology>
    </subcellularLocation>
</comment>
<evidence type="ECO:0000256" key="2">
    <source>
        <dbReference type="ARBA" id="ARBA00022475"/>
    </source>
</evidence>
<dbReference type="GO" id="GO:0071555">
    <property type="term" value="P:cell wall organization"/>
    <property type="evidence" value="ECO:0007669"/>
    <property type="project" value="TreeGrafter"/>
</dbReference>
<feature type="transmembrane region" description="Helical" evidence="7">
    <location>
        <begin position="322"/>
        <end position="340"/>
    </location>
</feature>
<keyword evidence="5 7" id="KW-1133">Transmembrane helix</keyword>
<evidence type="ECO:0000256" key="7">
    <source>
        <dbReference type="SAM" id="Phobius"/>
    </source>
</evidence>